<dbReference type="PANTHER" id="PTHR23317:SF76">
    <property type="entry name" value="LD20667P"/>
    <property type="match status" value="1"/>
</dbReference>
<dbReference type="PROSITE" id="PS51651">
    <property type="entry name" value="DOCKER"/>
    <property type="match status" value="1"/>
</dbReference>
<feature type="region of interest" description="Disordered" evidence="3">
    <location>
        <begin position="205"/>
        <end position="226"/>
    </location>
</feature>
<feature type="region of interest" description="Disordered" evidence="3">
    <location>
        <begin position="275"/>
        <end position="319"/>
    </location>
</feature>
<keyword evidence="1" id="KW-0344">Guanine-nucleotide releasing factor</keyword>
<dbReference type="Proteomes" id="UP000054408">
    <property type="component" value="Unassembled WGS sequence"/>
</dbReference>
<dbReference type="InterPro" id="IPR043161">
    <property type="entry name" value="DOCK_C_lobe_A"/>
</dbReference>
<feature type="domain" description="DOCKER" evidence="5">
    <location>
        <begin position="1658"/>
        <end position="2114"/>
    </location>
</feature>
<evidence type="ECO:0000256" key="3">
    <source>
        <dbReference type="SAM" id="MobiDB-lite"/>
    </source>
</evidence>
<feature type="domain" description="C2 DOCK-type" evidence="4">
    <location>
        <begin position="638"/>
        <end position="814"/>
    </location>
</feature>
<feature type="compositionally biased region" description="Gly residues" evidence="3">
    <location>
        <begin position="1424"/>
        <end position="1435"/>
    </location>
</feature>
<dbReference type="STRING" id="461836.A0A0L0D3A0"/>
<feature type="compositionally biased region" description="Acidic residues" evidence="3">
    <location>
        <begin position="287"/>
        <end position="297"/>
    </location>
</feature>
<dbReference type="InterPro" id="IPR043162">
    <property type="entry name" value="DOCK_C_lobe_C"/>
</dbReference>
<dbReference type="InterPro" id="IPR026791">
    <property type="entry name" value="DOCK"/>
</dbReference>
<dbReference type="Pfam" id="PF14429">
    <property type="entry name" value="DOCK-C2"/>
    <property type="match status" value="1"/>
</dbReference>
<dbReference type="GO" id="GO:0005085">
    <property type="term" value="F:guanyl-nucleotide exchange factor activity"/>
    <property type="evidence" value="ECO:0007669"/>
    <property type="project" value="UniProtKB-KW"/>
</dbReference>
<organism evidence="6 7">
    <name type="scientific">Thecamonas trahens ATCC 50062</name>
    <dbReference type="NCBI Taxonomy" id="461836"/>
    <lineage>
        <taxon>Eukaryota</taxon>
        <taxon>Apusozoa</taxon>
        <taxon>Apusomonadida</taxon>
        <taxon>Apusomonadidae</taxon>
        <taxon>Thecamonas</taxon>
    </lineage>
</organism>
<comment type="similarity">
    <text evidence="2">Belongs to the DOCK family.</text>
</comment>
<dbReference type="RefSeq" id="XP_013760423.1">
    <property type="nucleotide sequence ID" value="XM_013904969.1"/>
</dbReference>
<dbReference type="PANTHER" id="PTHR23317">
    <property type="entry name" value="DEDICATOR OF CYTOKINESIS DOCK"/>
    <property type="match status" value="1"/>
</dbReference>
<feature type="region of interest" description="Disordered" evidence="3">
    <location>
        <begin position="1287"/>
        <end position="1353"/>
    </location>
</feature>
<feature type="region of interest" description="Disordered" evidence="3">
    <location>
        <begin position="2153"/>
        <end position="2212"/>
    </location>
</feature>
<feature type="compositionally biased region" description="Polar residues" evidence="3">
    <location>
        <begin position="20"/>
        <end position="32"/>
    </location>
</feature>
<evidence type="ECO:0008006" key="8">
    <source>
        <dbReference type="Google" id="ProtNLM"/>
    </source>
</evidence>
<dbReference type="InterPro" id="IPR027007">
    <property type="entry name" value="C2_DOCK-type_domain"/>
</dbReference>
<evidence type="ECO:0000313" key="6">
    <source>
        <dbReference type="EMBL" id="KNC46650.1"/>
    </source>
</evidence>
<feature type="compositionally biased region" description="Pro residues" evidence="3">
    <location>
        <begin position="76"/>
        <end position="87"/>
    </location>
</feature>
<feature type="compositionally biased region" description="Low complexity" evidence="3">
    <location>
        <begin position="34"/>
        <end position="57"/>
    </location>
</feature>
<dbReference type="Gene3D" id="2.60.40.150">
    <property type="entry name" value="C2 domain"/>
    <property type="match status" value="1"/>
</dbReference>
<evidence type="ECO:0000256" key="1">
    <source>
        <dbReference type="ARBA" id="ARBA00022658"/>
    </source>
</evidence>
<gene>
    <name evidence="6" type="ORF">AMSG_03087</name>
</gene>
<evidence type="ECO:0000256" key="2">
    <source>
        <dbReference type="PROSITE-ProRule" id="PRU00983"/>
    </source>
</evidence>
<dbReference type="Gene3D" id="1.20.58.740">
    <property type="match status" value="1"/>
</dbReference>
<dbReference type="InterPro" id="IPR046770">
    <property type="entry name" value="DOCKER_Lobe_B"/>
</dbReference>
<sequence length="2212" mass="235727">MEELLAPLPPHWVPVPAPQTAASLSAASSDQKPATATSTTASTTASVATTSASASTAIPPILLATTRQPAPCRTTEPPPAPFAPPFVLPKAVPLSAPPSAEDLLAEDPSADADLKASGEVVEDSGDSSSSDSSSSASGSGTSSSGSGSSSSSDSSSDSSSGDGGKEEKTAPAAPPAKRRQSLAQNSSSMVDMAVQLAQSTLKAAAPALDRPVPLKTAPAPEGYSPARELANRALDVATREWITAGPECDAVVYKGLRPLMVDALDDPQFALLPPDQEHHVAPTPEVATDDNANDSDLADAVPVELPPKGDKPSSTLEPPAPLIRLSRAVTFVPDAVAHPTPIVAHAELPEQLHENAGALFLHLIVRDLRLGVHLNLAVPEPLICTLAIYDTARFERVSEDFHFELNSDRNLETLGIDADGLTRIRSALFTVNNRAPTLALVLSVSRLISKDVSAAFDLYMKGAKASEKAVNKHFATVREKSTRIREFWTPFLWSALPLFSRAGELLHSGKGLEFSAFVRDRGDFTEVTLAEAVDEMLFKDKRKKLKLLPKSALVFDLHVVEPTAVPNRMDAMGAHIRDASDVADGGSQAEAGASSSSLADRGSPLSTPREPVAFTRELLPLPFQEAPRLAAFPSINFRNSLQILLETLDLTPASSVADANFRNAVVKIEFRSSDAAPDDPDGVVASCWGHGPAAASMVPYVYSRVVYREKTPAFNDEVRIALPVELTAKHHVLFSFYHVLVKPKKKEARRIILGGYAVLPLVNPVSGALLRPDHVYTLPIASSLPNNYLEFLKAGKLPWLANKDPLFRFKVSLSSNLYPTDRSLVRIFSHPSSSASVGELVAGVGRLDQAAAAAHFVVLADRLLEYMVAFEDEVLCDADAGDDEALAAKLSPAYGSVAAFMALLRLVAVTQGARGSVAGSVPTPDGRLPLFSLYLHHASFNASVHTILLRLAGLFAETPALAKSVPLASTAWFVLELALRSLFLARASAEAHFDLASEPELFKAITTCMRGLVQLALTSNELITSRSLLEHIAVFIRDLLRVANRSAVLHWFQYVFARLESGAAKAAGVTTALQVHLVRLRFDVVRILSQFEHYLPLLFRHGEAVTGSLAAALADASPLLQALSQTHFVSTLASAALVGTLEASSASFGQRSDAVAAMSDVFARLDADARYQSKAAREHIAASHFALVVLLVSSFDSMASWRAKASLSQQRQVYMMALYVLRHVSRADLGHWLAAESTGTQSRFISLLVAIAGAFLYNPEADSGAETAESVAKGSMQALEAFYTGAGAGTGSSTGSSPRGGEDKSGSPGTSSSGTRFRRSATTMRTHAIGTRSSPLRSSARAKAGTRRYKAGGTLKGLDAGALRAGQDGASPRLAPEVEAKRQRLLTQSVTAVIVDVMRVLFELNLHVAKPRDKGSVEAQAEGGSNGDGGNGSEGGDSEAEPSPGGVAEAEAAEKLASAKQEAAHSEDELVGKMLEVYVSLLRSAQAVEAYRVMFEHVRVLVAENADAMFAIQKPYCASLASSLLPLCNTRVDSVNYSAYGNIRKCETQITVALAELISSGEAPEDTYIRKALDAIAHLAETDGASVPMAAKSVLTLRKGTSLKAAAANGPLTFGEMVVSFKDLLMTVLRNTIEISIEQRQEPVDAAQLADLYYGIVRGYMTAPELRIAWLTGLSKVHEKYENWCEAAICKCWIATTVAEALAQDDPSFLYDFRVMSRIAPEYQRISPATREDILGGLANSSEAFMEGSIVSLVSVAVKYFAKASLYELVNQAYKLLIPRLEARGMWRLLGEVHSHLVEMMGEIERVNDARGTRQLGAYYRVGFYGPMFESLRADGEAAGATSDDYLRTALGVEFVYKEAPFTHLYTLTEHLSSIFVTSGRFPEGTIEIIKDSRPIEVDDLEPGKGYIQITSLEPYLSAREAAERKTDFATIAGVDKFIYETPFTKSGKARGSTSQQWKRKTILRVATPFPHLLKRSRVVECTTVELSPLENGVEAIASRVAGLRTAVGKGELKVLLQLLQGSVLLQVNAGAIEIAEAFLGPNAPKAGDDDELNPILLERLRVQLGLFLDACGDGLVISKSLISLEQAPLQEEMERGYGSLSEQMAPYLLEREEREAFWAARAEAEAAAAAAAAAAARAAAEAEAAAAEVAAAAATAAADAEGEGEDDAGTEAEGEAEGEGDSEAGHEAEGKSEGEGEGEGEAEDESSGELL</sequence>
<dbReference type="PROSITE" id="PS51650">
    <property type="entry name" value="C2_DOCK"/>
    <property type="match status" value="1"/>
</dbReference>
<feature type="region of interest" description="Disordered" evidence="3">
    <location>
        <begin position="1"/>
        <end position="189"/>
    </location>
</feature>
<dbReference type="OrthoDB" id="47328at2759"/>
<proteinExistence type="inferred from homology"/>
<dbReference type="InterPro" id="IPR027357">
    <property type="entry name" value="DOCKER_dom"/>
</dbReference>
<dbReference type="CDD" id="cd08679">
    <property type="entry name" value="C2_DOCK180_related"/>
    <property type="match status" value="1"/>
</dbReference>
<dbReference type="Gene3D" id="1.25.40.410">
    <property type="match status" value="1"/>
</dbReference>
<evidence type="ECO:0000259" key="5">
    <source>
        <dbReference type="PROSITE" id="PS51651"/>
    </source>
</evidence>
<feature type="compositionally biased region" description="Acidic residues" evidence="3">
    <location>
        <begin position="2161"/>
        <end position="2183"/>
    </location>
</feature>
<dbReference type="InterPro" id="IPR046773">
    <property type="entry name" value="DOCKER_Lobe_C"/>
</dbReference>
<dbReference type="GeneID" id="25562722"/>
<dbReference type="Pfam" id="PF20422">
    <property type="entry name" value="DHR-2_Lobe_B"/>
    <property type="match status" value="1"/>
</dbReference>
<dbReference type="Pfam" id="PF06920">
    <property type="entry name" value="DHR-2_Lobe_A"/>
    <property type="match status" value="1"/>
</dbReference>
<protein>
    <recommendedName>
        <fullName evidence="8">C2 DOCK-type domain-containing protein</fullName>
    </recommendedName>
</protein>
<feature type="region of interest" description="Disordered" evidence="3">
    <location>
        <begin position="582"/>
        <end position="609"/>
    </location>
</feature>
<feature type="compositionally biased region" description="Pro residues" evidence="3">
    <location>
        <begin position="7"/>
        <end position="17"/>
    </location>
</feature>
<evidence type="ECO:0000259" key="4">
    <source>
        <dbReference type="PROSITE" id="PS51650"/>
    </source>
</evidence>
<feature type="compositionally biased region" description="Acidic residues" evidence="3">
    <location>
        <begin position="2196"/>
        <end position="2212"/>
    </location>
</feature>
<dbReference type="InterPro" id="IPR046769">
    <property type="entry name" value="DOCKER_Lobe_A"/>
</dbReference>
<name>A0A0L0D3A0_THETB</name>
<dbReference type="GO" id="GO:0007264">
    <property type="term" value="P:small GTPase-mediated signal transduction"/>
    <property type="evidence" value="ECO:0007669"/>
    <property type="project" value="InterPro"/>
</dbReference>
<dbReference type="InterPro" id="IPR035892">
    <property type="entry name" value="C2_domain_sf"/>
</dbReference>
<dbReference type="Pfam" id="PF20421">
    <property type="entry name" value="DHR-2_Lobe_C"/>
    <property type="match status" value="1"/>
</dbReference>
<reference evidence="6 7" key="1">
    <citation type="submission" date="2010-05" db="EMBL/GenBank/DDBJ databases">
        <title>The Genome Sequence of Thecamonas trahens ATCC 50062.</title>
        <authorList>
            <consortium name="The Broad Institute Genome Sequencing Platform"/>
            <person name="Russ C."/>
            <person name="Cuomo C."/>
            <person name="Shea T."/>
            <person name="Young S.K."/>
            <person name="Zeng Q."/>
            <person name="Koehrsen M."/>
            <person name="Haas B."/>
            <person name="Borodovsky M."/>
            <person name="Guigo R."/>
            <person name="Alvarado L."/>
            <person name="Berlin A."/>
            <person name="Bochicchio J."/>
            <person name="Borenstein D."/>
            <person name="Chapman S."/>
            <person name="Chen Z."/>
            <person name="Freedman E."/>
            <person name="Gellesch M."/>
            <person name="Goldberg J."/>
            <person name="Griggs A."/>
            <person name="Gujja S."/>
            <person name="Heilman E."/>
            <person name="Heiman D."/>
            <person name="Hepburn T."/>
            <person name="Howarth C."/>
            <person name="Jen D."/>
            <person name="Larson L."/>
            <person name="Mehta T."/>
            <person name="Park D."/>
            <person name="Pearson M."/>
            <person name="Roberts A."/>
            <person name="Saif S."/>
            <person name="Shenoy N."/>
            <person name="Sisk P."/>
            <person name="Stolte C."/>
            <person name="Sykes S."/>
            <person name="Thomson T."/>
            <person name="Walk T."/>
            <person name="White J."/>
            <person name="Yandava C."/>
            <person name="Burger G."/>
            <person name="Gray M.W."/>
            <person name="Holland P.W.H."/>
            <person name="King N."/>
            <person name="Lang F.B.F."/>
            <person name="Roger A.J."/>
            <person name="Ruiz-Trillo I."/>
            <person name="Lander E."/>
            <person name="Nusbaum C."/>
        </authorList>
    </citation>
    <scope>NUCLEOTIDE SEQUENCE [LARGE SCALE GENOMIC DNA]</scope>
    <source>
        <strain evidence="6 7">ATCC 50062</strain>
    </source>
</reference>
<feature type="compositionally biased region" description="Low complexity" evidence="3">
    <location>
        <begin position="126"/>
        <end position="160"/>
    </location>
</feature>
<feature type="region of interest" description="Disordered" evidence="3">
    <location>
        <begin position="1413"/>
        <end position="1449"/>
    </location>
</feature>
<evidence type="ECO:0000313" key="7">
    <source>
        <dbReference type="Proteomes" id="UP000054408"/>
    </source>
</evidence>
<dbReference type="eggNOG" id="KOG1997">
    <property type="taxonomic scope" value="Eukaryota"/>
</dbReference>
<keyword evidence="7" id="KW-1185">Reference proteome</keyword>
<accession>A0A0L0D3A0</accession>
<feature type="compositionally biased region" description="Basic and acidic residues" evidence="3">
    <location>
        <begin position="2184"/>
        <end position="2195"/>
    </location>
</feature>
<feature type="compositionally biased region" description="Low complexity" evidence="3">
    <location>
        <begin position="1306"/>
        <end position="1323"/>
    </location>
</feature>
<dbReference type="EMBL" id="GL349443">
    <property type="protein sequence ID" value="KNC46650.1"/>
    <property type="molecule type" value="Genomic_DNA"/>
</dbReference>
<feature type="compositionally biased region" description="Low complexity" evidence="3">
    <location>
        <begin position="583"/>
        <end position="599"/>
    </location>
</feature>